<keyword evidence="2" id="KW-0808">Transferase</keyword>
<dbReference type="GO" id="GO:0016301">
    <property type="term" value="F:kinase activity"/>
    <property type="evidence" value="ECO:0007669"/>
    <property type="project" value="UniProtKB-KW"/>
</dbReference>
<accession>A0A2U1KLU7</accession>
<dbReference type="EMBL" id="PKPP01016400">
    <property type="protein sequence ID" value="PWA37757.1"/>
    <property type="molecule type" value="Genomic_DNA"/>
</dbReference>
<feature type="region of interest" description="Disordered" evidence="1">
    <location>
        <begin position="243"/>
        <end position="273"/>
    </location>
</feature>
<evidence type="ECO:0000313" key="3">
    <source>
        <dbReference type="Proteomes" id="UP000245207"/>
    </source>
</evidence>
<dbReference type="AlphaFoldDB" id="A0A2U1KLU7"/>
<gene>
    <name evidence="2" type="ORF">CTI12_AA588260</name>
</gene>
<evidence type="ECO:0000256" key="1">
    <source>
        <dbReference type="SAM" id="MobiDB-lite"/>
    </source>
</evidence>
<evidence type="ECO:0000313" key="2">
    <source>
        <dbReference type="EMBL" id="PWA37757.1"/>
    </source>
</evidence>
<protein>
    <submittedName>
        <fullName evidence="2">Hybrid signal transduction histidine kinase M</fullName>
    </submittedName>
</protein>
<reference evidence="2 3" key="1">
    <citation type="journal article" date="2018" name="Mol. Plant">
        <title>The genome of Artemisia annua provides insight into the evolution of Asteraceae family and artemisinin biosynthesis.</title>
        <authorList>
            <person name="Shen Q."/>
            <person name="Zhang L."/>
            <person name="Liao Z."/>
            <person name="Wang S."/>
            <person name="Yan T."/>
            <person name="Shi P."/>
            <person name="Liu M."/>
            <person name="Fu X."/>
            <person name="Pan Q."/>
            <person name="Wang Y."/>
            <person name="Lv Z."/>
            <person name="Lu X."/>
            <person name="Zhang F."/>
            <person name="Jiang W."/>
            <person name="Ma Y."/>
            <person name="Chen M."/>
            <person name="Hao X."/>
            <person name="Li L."/>
            <person name="Tang Y."/>
            <person name="Lv G."/>
            <person name="Zhou Y."/>
            <person name="Sun X."/>
            <person name="Brodelius P.E."/>
            <person name="Rose J.K.C."/>
            <person name="Tang K."/>
        </authorList>
    </citation>
    <scope>NUCLEOTIDE SEQUENCE [LARGE SCALE GENOMIC DNA]</scope>
    <source>
        <strain evidence="3">cv. Huhao1</strain>
        <tissue evidence="2">Leaf</tissue>
    </source>
</reference>
<keyword evidence="3" id="KW-1185">Reference proteome</keyword>
<keyword evidence="2" id="KW-0418">Kinase</keyword>
<dbReference type="Proteomes" id="UP000245207">
    <property type="component" value="Unassembled WGS sequence"/>
</dbReference>
<proteinExistence type="predicted"/>
<name>A0A2U1KLU7_ARTAN</name>
<organism evidence="2 3">
    <name type="scientific">Artemisia annua</name>
    <name type="common">Sweet wormwood</name>
    <dbReference type="NCBI Taxonomy" id="35608"/>
    <lineage>
        <taxon>Eukaryota</taxon>
        <taxon>Viridiplantae</taxon>
        <taxon>Streptophyta</taxon>
        <taxon>Embryophyta</taxon>
        <taxon>Tracheophyta</taxon>
        <taxon>Spermatophyta</taxon>
        <taxon>Magnoliopsida</taxon>
        <taxon>eudicotyledons</taxon>
        <taxon>Gunneridae</taxon>
        <taxon>Pentapetalae</taxon>
        <taxon>asterids</taxon>
        <taxon>campanulids</taxon>
        <taxon>Asterales</taxon>
        <taxon>Asteraceae</taxon>
        <taxon>Asteroideae</taxon>
        <taxon>Anthemideae</taxon>
        <taxon>Artemisiinae</taxon>
        <taxon>Artemisia</taxon>
    </lineage>
</organism>
<comment type="caution">
    <text evidence="2">The sequence shown here is derived from an EMBL/GenBank/DDBJ whole genome shotgun (WGS) entry which is preliminary data.</text>
</comment>
<dbReference type="Pfam" id="PF14223">
    <property type="entry name" value="Retrotran_gag_2"/>
    <property type="match status" value="1"/>
</dbReference>
<dbReference type="OrthoDB" id="1729427at2759"/>
<dbReference type="PANTHER" id="PTHR47481">
    <property type="match status" value="1"/>
</dbReference>
<sequence>MAGDDTIITNTTPTSTNKIIPFNIPIKLSLEKHNYTSWCSFLKIHLGNLGLKTHIEGSSTSSNDPEWDKQDDLVKVWILGTLEESLQDQVVATPGNAKALWDHIKDLFHDNKDARAITLDDELRSIKLGSLSINAYCTKIKAMADRLANLGEKVSDKNLVMYALNGLDTRYKGIARLIRHIQPLPKFETACNMLLLEESNLQEAIDQAITYDSSSSSPTVLMATKMDTKEIGPAWQPKEILSDHKPGTHTTPIPFPGHLQASPLPPTQAHNQAQSYPQAHYVQPLYAAPQSNLNSGLLGPAPGKLFACRKF</sequence>
<dbReference type="PANTHER" id="PTHR47481:SF41">
    <property type="entry name" value="COPIA-LIKE POLYPROTEIN_RETROTRANSPOSON"/>
    <property type="match status" value="1"/>
</dbReference>